<gene>
    <name evidence="1" type="ORF">TREES_T100003904</name>
</gene>
<evidence type="ECO:0000313" key="2">
    <source>
        <dbReference type="Proteomes" id="UP000011518"/>
    </source>
</evidence>
<name>L9L031_TUPCH</name>
<organism evidence="1 2">
    <name type="scientific">Tupaia chinensis</name>
    <name type="common">Chinese tree shrew</name>
    <name type="synonym">Tupaia belangeri chinensis</name>
    <dbReference type="NCBI Taxonomy" id="246437"/>
    <lineage>
        <taxon>Eukaryota</taxon>
        <taxon>Metazoa</taxon>
        <taxon>Chordata</taxon>
        <taxon>Craniata</taxon>
        <taxon>Vertebrata</taxon>
        <taxon>Euteleostomi</taxon>
        <taxon>Mammalia</taxon>
        <taxon>Eutheria</taxon>
        <taxon>Euarchontoglires</taxon>
        <taxon>Scandentia</taxon>
        <taxon>Tupaiidae</taxon>
        <taxon>Tupaia</taxon>
    </lineage>
</organism>
<reference evidence="2" key="2">
    <citation type="journal article" date="2013" name="Nat. Commun.">
        <title>Genome of the Chinese tree shrew.</title>
        <authorList>
            <person name="Fan Y."/>
            <person name="Huang Z.Y."/>
            <person name="Cao C.C."/>
            <person name="Chen C.S."/>
            <person name="Chen Y.X."/>
            <person name="Fan D.D."/>
            <person name="He J."/>
            <person name="Hou H.L."/>
            <person name="Hu L."/>
            <person name="Hu X.T."/>
            <person name="Jiang X.T."/>
            <person name="Lai R."/>
            <person name="Lang Y.S."/>
            <person name="Liang B."/>
            <person name="Liao S.G."/>
            <person name="Mu D."/>
            <person name="Ma Y.Y."/>
            <person name="Niu Y.Y."/>
            <person name="Sun X.Q."/>
            <person name="Xia J.Q."/>
            <person name="Xiao J."/>
            <person name="Xiong Z.Q."/>
            <person name="Xu L."/>
            <person name="Yang L."/>
            <person name="Zhang Y."/>
            <person name="Zhao W."/>
            <person name="Zhao X.D."/>
            <person name="Zheng Y.T."/>
            <person name="Zhou J.M."/>
            <person name="Zhu Y.B."/>
            <person name="Zhang G.J."/>
            <person name="Wang J."/>
            <person name="Yao Y.G."/>
        </authorList>
    </citation>
    <scope>NUCLEOTIDE SEQUENCE [LARGE SCALE GENOMIC DNA]</scope>
</reference>
<dbReference type="AlphaFoldDB" id="L9L031"/>
<protein>
    <submittedName>
        <fullName evidence="1">Uncharacterized protein</fullName>
    </submittedName>
</protein>
<dbReference type="EMBL" id="KB320579">
    <property type="protein sequence ID" value="ELW68094.1"/>
    <property type="molecule type" value="Genomic_DNA"/>
</dbReference>
<proteinExistence type="predicted"/>
<dbReference type="InParanoid" id="L9L031"/>
<sequence length="109" mass="11889">MGQTVGPWSPGAIGSVPSLLLPRDPIDRINGRAAQGWFVPVHTSPGKNARAFISSRIHQENLKDFMVHTFQTHRSVEVTPAPANTSLSTQMTCFPTYHVVLTQPVMPGI</sequence>
<accession>L9L031</accession>
<dbReference type="Proteomes" id="UP000011518">
    <property type="component" value="Unassembled WGS sequence"/>
</dbReference>
<keyword evidence="2" id="KW-1185">Reference proteome</keyword>
<evidence type="ECO:0000313" key="1">
    <source>
        <dbReference type="EMBL" id="ELW68094.1"/>
    </source>
</evidence>
<reference evidence="2" key="1">
    <citation type="submission" date="2012-07" db="EMBL/GenBank/DDBJ databases">
        <title>Genome of the Chinese tree shrew, a rising model animal genetically related to primates.</title>
        <authorList>
            <person name="Zhang G."/>
            <person name="Fan Y."/>
            <person name="Yao Y."/>
            <person name="Huang Z."/>
        </authorList>
    </citation>
    <scope>NUCLEOTIDE SEQUENCE [LARGE SCALE GENOMIC DNA]</scope>
</reference>